<accession>A0A2S2NUU1</accession>
<organism evidence="1">
    <name type="scientific">Schizaphis graminum</name>
    <name type="common">Green bug aphid</name>
    <dbReference type="NCBI Taxonomy" id="13262"/>
    <lineage>
        <taxon>Eukaryota</taxon>
        <taxon>Metazoa</taxon>
        <taxon>Ecdysozoa</taxon>
        <taxon>Arthropoda</taxon>
        <taxon>Hexapoda</taxon>
        <taxon>Insecta</taxon>
        <taxon>Pterygota</taxon>
        <taxon>Neoptera</taxon>
        <taxon>Paraneoptera</taxon>
        <taxon>Hemiptera</taxon>
        <taxon>Sternorrhyncha</taxon>
        <taxon>Aphidomorpha</taxon>
        <taxon>Aphidoidea</taxon>
        <taxon>Aphididae</taxon>
        <taxon>Aphidini</taxon>
        <taxon>Schizaphis</taxon>
    </lineage>
</organism>
<sequence length="139" mass="14872">MIFVDGRRWTWCTHVPRLWPITLQRSAGPTPADKRPSPTWAKCAKHATRIAPAARRNCGGTPETSTVTTRTCGVTCPAAAMCADHGAHHHIAGPSGRPPLTCELCGRLSVNRPACYKHVNAAHPEARAAMCGCVSLVRG</sequence>
<dbReference type="EMBL" id="GGMR01008320">
    <property type="protein sequence ID" value="MBY20939.1"/>
    <property type="molecule type" value="Transcribed_RNA"/>
</dbReference>
<gene>
    <name evidence="1" type="ORF">g.33407</name>
</gene>
<reference evidence="1" key="1">
    <citation type="submission" date="2018-04" db="EMBL/GenBank/DDBJ databases">
        <title>Transcriptome of Schizaphis graminum biotype I.</title>
        <authorList>
            <person name="Scully E.D."/>
            <person name="Geib S.M."/>
            <person name="Palmer N.A."/>
            <person name="Koch K."/>
            <person name="Bradshaw J."/>
            <person name="Heng-Moss T."/>
            <person name="Sarath G."/>
        </authorList>
    </citation>
    <scope>NUCLEOTIDE SEQUENCE</scope>
</reference>
<evidence type="ECO:0000313" key="1">
    <source>
        <dbReference type="EMBL" id="MBY20939.1"/>
    </source>
</evidence>
<name>A0A2S2NUU1_SCHGA</name>
<evidence type="ECO:0008006" key="2">
    <source>
        <dbReference type="Google" id="ProtNLM"/>
    </source>
</evidence>
<protein>
    <recommendedName>
        <fullName evidence="2">C2H2-type domain-containing protein</fullName>
    </recommendedName>
</protein>
<dbReference type="AlphaFoldDB" id="A0A2S2NUU1"/>
<proteinExistence type="predicted"/>